<accession>A0ABU6RKY0</accession>
<evidence type="ECO:0000313" key="3">
    <source>
        <dbReference type="Proteomes" id="UP001341840"/>
    </source>
</evidence>
<dbReference type="PANTHER" id="PTHR31928">
    <property type="entry name" value="EXPRESSED PROTEIN"/>
    <property type="match status" value="1"/>
</dbReference>
<dbReference type="PANTHER" id="PTHR31928:SF3">
    <property type="entry name" value="EXPRESSED PROTEIN"/>
    <property type="match status" value="1"/>
</dbReference>
<feature type="domain" description="DUF6857" evidence="1">
    <location>
        <begin position="121"/>
        <end position="171"/>
    </location>
</feature>
<evidence type="ECO:0000313" key="2">
    <source>
        <dbReference type="EMBL" id="MED6124620.1"/>
    </source>
</evidence>
<evidence type="ECO:0000259" key="1">
    <source>
        <dbReference type="Pfam" id="PF21647"/>
    </source>
</evidence>
<gene>
    <name evidence="2" type="ORF">PIB30_060603</name>
</gene>
<organism evidence="2 3">
    <name type="scientific">Stylosanthes scabra</name>
    <dbReference type="NCBI Taxonomy" id="79078"/>
    <lineage>
        <taxon>Eukaryota</taxon>
        <taxon>Viridiplantae</taxon>
        <taxon>Streptophyta</taxon>
        <taxon>Embryophyta</taxon>
        <taxon>Tracheophyta</taxon>
        <taxon>Spermatophyta</taxon>
        <taxon>Magnoliopsida</taxon>
        <taxon>eudicotyledons</taxon>
        <taxon>Gunneridae</taxon>
        <taxon>Pentapetalae</taxon>
        <taxon>rosids</taxon>
        <taxon>fabids</taxon>
        <taxon>Fabales</taxon>
        <taxon>Fabaceae</taxon>
        <taxon>Papilionoideae</taxon>
        <taxon>50 kb inversion clade</taxon>
        <taxon>dalbergioids sensu lato</taxon>
        <taxon>Dalbergieae</taxon>
        <taxon>Pterocarpus clade</taxon>
        <taxon>Stylosanthes</taxon>
    </lineage>
</organism>
<dbReference type="InterPro" id="IPR049172">
    <property type="entry name" value="DUF6857_pln"/>
</dbReference>
<reference evidence="2 3" key="1">
    <citation type="journal article" date="2023" name="Plants (Basel)">
        <title>Bridging the Gap: Combining Genomics and Transcriptomics Approaches to Understand Stylosanthes scabra, an Orphan Legume from the Brazilian Caatinga.</title>
        <authorList>
            <person name="Ferreira-Neto J.R.C."/>
            <person name="da Silva M.D."/>
            <person name="Binneck E."/>
            <person name="de Melo N.F."/>
            <person name="da Silva R.H."/>
            <person name="de Melo A.L.T.M."/>
            <person name="Pandolfi V."/>
            <person name="Bustamante F.O."/>
            <person name="Brasileiro-Vidal A.C."/>
            <person name="Benko-Iseppon A.M."/>
        </authorList>
    </citation>
    <scope>NUCLEOTIDE SEQUENCE [LARGE SCALE GENOMIC DNA]</scope>
    <source>
        <tissue evidence="2">Leaves</tissue>
    </source>
</reference>
<sequence length="232" mass="25324">LPSHIAASSLPLRSLSLTRRRAAALNRAAAIFSPSLSAILYRVLVSHGHEFLNGEHYPIKETDGSVPNTLVIATCDVVKPRVAATEHISQFNEEAGSPFVKKYKIIIHPGKAAMSRRLNDVNDGGVPLDSVSANLAKLGKEAMQRKALASAVAAEAFEEANATECIIRNLRGCIDKKLIDEQLKHCSLCNAHLGCSPLDKLRIRVLHSKSILSAFYLWICFYTSHGKFVSLL</sequence>
<proteinExistence type="predicted"/>
<dbReference type="Proteomes" id="UP001341840">
    <property type="component" value="Unassembled WGS sequence"/>
</dbReference>
<dbReference type="InterPro" id="IPR010341">
    <property type="entry name" value="DUF936_pln"/>
</dbReference>
<name>A0ABU6RKY0_9FABA</name>
<comment type="caution">
    <text evidence="2">The sequence shown here is derived from an EMBL/GenBank/DDBJ whole genome shotgun (WGS) entry which is preliminary data.</text>
</comment>
<dbReference type="EMBL" id="JASCZI010030746">
    <property type="protein sequence ID" value="MED6124620.1"/>
    <property type="molecule type" value="Genomic_DNA"/>
</dbReference>
<dbReference type="Pfam" id="PF21647">
    <property type="entry name" value="DUF6857"/>
    <property type="match status" value="1"/>
</dbReference>
<keyword evidence="3" id="KW-1185">Reference proteome</keyword>
<protein>
    <recommendedName>
        <fullName evidence="1">DUF6857 domain-containing protein</fullName>
    </recommendedName>
</protein>
<feature type="non-terminal residue" evidence="2">
    <location>
        <position position="1"/>
    </location>
</feature>